<feature type="compositionally biased region" description="Basic and acidic residues" evidence="1">
    <location>
        <begin position="413"/>
        <end position="427"/>
    </location>
</feature>
<organism evidence="3">
    <name type="scientific">Noctiluca scintillans</name>
    <name type="common">Sea sparkle</name>
    <name type="synonym">Red tide dinoflagellate</name>
    <dbReference type="NCBI Taxonomy" id="2966"/>
    <lineage>
        <taxon>Eukaryota</taxon>
        <taxon>Sar</taxon>
        <taxon>Alveolata</taxon>
        <taxon>Dinophyceae</taxon>
        <taxon>Noctilucales</taxon>
        <taxon>Noctilucaceae</taxon>
        <taxon>Noctiluca</taxon>
    </lineage>
</organism>
<feature type="compositionally biased region" description="Low complexity" evidence="1">
    <location>
        <begin position="431"/>
        <end position="444"/>
    </location>
</feature>
<evidence type="ECO:0000256" key="2">
    <source>
        <dbReference type="SAM" id="Phobius"/>
    </source>
</evidence>
<feature type="transmembrane region" description="Helical" evidence="2">
    <location>
        <begin position="361"/>
        <end position="379"/>
    </location>
</feature>
<evidence type="ECO:0000313" key="3">
    <source>
        <dbReference type="EMBL" id="CAD8859441.1"/>
    </source>
</evidence>
<dbReference type="EMBL" id="HBFQ01047459">
    <property type="protein sequence ID" value="CAD8859441.1"/>
    <property type="molecule type" value="Transcribed_RNA"/>
</dbReference>
<feature type="transmembrane region" description="Helical" evidence="2">
    <location>
        <begin position="257"/>
        <end position="275"/>
    </location>
</feature>
<dbReference type="InterPro" id="IPR010640">
    <property type="entry name" value="Low_temperature_requirement_A"/>
</dbReference>
<feature type="transmembrane region" description="Helical" evidence="2">
    <location>
        <begin position="132"/>
        <end position="151"/>
    </location>
</feature>
<feature type="transmembrane region" description="Helical" evidence="2">
    <location>
        <begin position="232"/>
        <end position="250"/>
    </location>
</feature>
<dbReference type="Pfam" id="PF06772">
    <property type="entry name" value="LtrA"/>
    <property type="match status" value="1"/>
</dbReference>
<keyword evidence="2" id="KW-0472">Membrane</keyword>
<name>A0A7S1AP21_NOCSC</name>
<feature type="transmembrane region" description="Helical" evidence="2">
    <location>
        <begin position="385"/>
        <end position="408"/>
    </location>
</feature>
<reference evidence="3" key="1">
    <citation type="submission" date="2021-01" db="EMBL/GenBank/DDBJ databases">
        <authorList>
            <person name="Corre E."/>
            <person name="Pelletier E."/>
            <person name="Niang G."/>
            <person name="Scheremetjew M."/>
            <person name="Finn R."/>
            <person name="Kale V."/>
            <person name="Holt S."/>
            <person name="Cochrane G."/>
            <person name="Meng A."/>
            <person name="Brown T."/>
            <person name="Cohen L."/>
        </authorList>
    </citation>
    <scope>NUCLEOTIDE SEQUENCE</scope>
</reference>
<proteinExistence type="predicted"/>
<feature type="transmembrane region" description="Helical" evidence="2">
    <location>
        <begin position="163"/>
        <end position="184"/>
    </location>
</feature>
<sequence>MARVSRTLTLVGHTISAQRQKLNRLYHLPLARSVRLRPEHDTVGVTPDEAFWNFLFSTAFGPTCVGSILFEGRYPWAALYFLAFYNIWASMGRYASRLNDTDLLHRVAWSVWGMGVLAMVLFAEPVVGNVEYFSYAVAAVKSCSWLLFLRVALRSRAARPMAIIHLIGQGVDVSLWLVVGTLMINASENTQPRYLLMITACDVGEFLTGLPCYTRVAHPASHQYTTMRAQNLQMMILGVALVGSVMPLKGHPLQPECLAIAASAAIFTISARVLLQEVEAVLPAEHARLVSPRRAHVWSKLQMAMAAATMSHSAGLHGLINGCCQALPRSRGGTLATLGSAFMLAVIAALDNIHQAPTSRYRSIAHMTGAVVAFVTYLVDRWTGVSRLFIAVVLALDAACVVVAITFLSPDRQEQEHTSKDSGHPRGEVCSTLSASSSRDSMLSNGDVESSHQCVLEITNDRETTRFAKPHSGQESSVELVQLPTTFDCADSSRRSADVCCDTPTATVNS</sequence>
<keyword evidence="2" id="KW-0812">Transmembrane</keyword>
<evidence type="ECO:0000256" key="1">
    <source>
        <dbReference type="SAM" id="MobiDB-lite"/>
    </source>
</evidence>
<evidence type="ECO:0008006" key="4">
    <source>
        <dbReference type="Google" id="ProtNLM"/>
    </source>
</evidence>
<keyword evidence="2" id="KW-1133">Transmembrane helix</keyword>
<feature type="region of interest" description="Disordered" evidence="1">
    <location>
        <begin position="413"/>
        <end position="448"/>
    </location>
</feature>
<protein>
    <recommendedName>
        <fullName evidence="4">Transmembrane protein</fullName>
    </recommendedName>
</protein>
<dbReference type="AlphaFoldDB" id="A0A7S1AP21"/>
<gene>
    <name evidence="3" type="ORF">NSCI0253_LOCUS33795</name>
</gene>
<feature type="transmembrane region" description="Helical" evidence="2">
    <location>
        <begin position="76"/>
        <end position="95"/>
    </location>
</feature>
<feature type="transmembrane region" description="Helical" evidence="2">
    <location>
        <begin position="107"/>
        <end position="126"/>
    </location>
</feature>
<accession>A0A7S1AP21</accession>
<feature type="transmembrane region" description="Helical" evidence="2">
    <location>
        <begin position="50"/>
        <end position="70"/>
    </location>
</feature>